<dbReference type="Gene3D" id="2.160.10.10">
    <property type="entry name" value="Hexapeptide repeat proteins"/>
    <property type="match status" value="1"/>
</dbReference>
<dbReference type="CDD" id="cd03357">
    <property type="entry name" value="LbH_MAT_GAT"/>
    <property type="match status" value="1"/>
</dbReference>
<evidence type="ECO:0000259" key="3">
    <source>
        <dbReference type="SMART" id="SM01266"/>
    </source>
</evidence>
<dbReference type="PANTHER" id="PTHR23416:SF23">
    <property type="entry name" value="ACETYLTRANSFERASE C18B11.09C-RELATED"/>
    <property type="match status" value="1"/>
</dbReference>
<dbReference type="PROSITE" id="PS00101">
    <property type="entry name" value="HEXAPEP_TRANSFERASES"/>
    <property type="match status" value="1"/>
</dbReference>
<dbReference type="Pfam" id="PF14602">
    <property type="entry name" value="Hexapep_2"/>
    <property type="match status" value="1"/>
</dbReference>
<comment type="similarity">
    <text evidence="1">Belongs to the transferase hexapeptide repeat family.</text>
</comment>
<evidence type="ECO:0000313" key="5">
    <source>
        <dbReference type="RefSeq" id="XP_065666408.1"/>
    </source>
</evidence>
<evidence type="ECO:0000256" key="1">
    <source>
        <dbReference type="ARBA" id="ARBA00007274"/>
    </source>
</evidence>
<organism evidence="4 5">
    <name type="scientific">Hydra vulgaris</name>
    <name type="common">Hydra</name>
    <name type="synonym">Hydra attenuata</name>
    <dbReference type="NCBI Taxonomy" id="6087"/>
    <lineage>
        <taxon>Eukaryota</taxon>
        <taxon>Metazoa</taxon>
        <taxon>Cnidaria</taxon>
        <taxon>Hydrozoa</taxon>
        <taxon>Hydroidolina</taxon>
        <taxon>Anthoathecata</taxon>
        <taxon>Aplanulata</taxon>
        <taxon>Hydridae</taxon>
        <taxon>Hydra</taxon>
    </lineage>
</organism>
<dbReference type="GeneID" id="100214031"/>
<dbReference type="InterPro" id="IPR024688">
    <property type="entry name" value="Mac_dom"/>
</dbReference>
<sequence>MYSTVHTENSSPVKLIVPSAEQLNKKDLSEYNDVEKMVSSMPYNALVPELVNGRLFAKVMCHKINNLDPENQKLKNELFTELLGTFKNNIIETPFRCDYGSNIHLEEGVYMNYNCVFLDVSEVRIGKNTLLAPGVQVYTAGHPVDPIERRSSEFGKPISIGRDCWIGGNVIICPGITIGDGVTVGAGSVVTKNIESYCVVAGVPARVIKRLTPPKEDI</sequence>
<dbReference type="SUPFAM" id="SSF51161">
    <property type="entry name" value="Trimeric LpxA-like enzymes"/>
    <property type="match status" value="1"/>
</dbReference>
<dbReference type="Pfam" id="PF12464">
    <property type="entry name" value="Mac"/>
    <property type="match status" value="1"/>
</dbReference>
<proteinExistence type="inferred from homology"/>
<dbReference type="InterPro" id="IPR018357">
    <property type="entry name" value="Hexapep_transf_CS"/>
</dbReference>
<dbReference type="SMART" id="SM01266">
    <property type="entry name" value="Mac"/>
    <property type="match status" value="1"/>
</dbReference>
<name>A0ABM4CWU4_HYDVU</name>
<dbReference type="InterPro" id="IPR011004">
    <property type="entry name" value="Trimer_LpxA-like_sf"/>
</dbReference>
<dbReference type="PANTHER" id="PTHR23416">
    <property type="entry name" value="SIALIC ACID SYNTHASE-RELATED"/>
    <property type="match status" value="1"/>
</dbReference>
<evidence type="ECO:0000256" key="2">
    <source>
        <dbReference type="ARBA" id="ARBA00022679"/>
    </source>
</evidence>
<dbReference type="Proteomes" id="UP001652625">
    <property type="component" value="Chromosome 11"/>
</dbReference>
<evidence type="ECO:0000313" key="4">
    <source>
        <dbReference type="Proteomes" id="UP001652625"/>
    </source>
</evidence>
<reference evidence="5" key="1">
    <citation type="submission" date="2025-08" db="UniProtKB">
        <authorList>
            <consortium name="RefSeq"/>
        </authorList>
    </citation>
    <scope>IDENTIFICATION</scope>
</reference>
<feature type="domain" description="Maltose/galactoside acetyltransferase" evidence="3">
    <location>
        <begin position="34"/>
        <end position="88"/>
    </location>
</feature>
<dbReference type="InterPro" id="IPR051159">
    <property type="entry name" value="Hexapeptide_acetyltransf"/>
</dbReference>
<dbReference type="InterPro" id="IPR001451">
    <property type="entry name" value="Hexapep"/>
</dbReference>
<keyword evidence="2" id="KW-0808">Transferase</keyword>
<keyword evidence="4" id="KW-1185">Reference proteome</keyword>
<protein>
    <submittedName>
        <fullName evidence="5">Maltose O-acetyltransferase</fullName>
    </submittedName>
</protein>
<accession>A0ABM4CWU4</accession>
<dbReference type="RefSeq" id="XP_065666408.1">
    <property type="nucleotide sequence ID" value="XM_065810336.1"/>
</dbReference>
<gene>
    <name evidence="5" type="primary">LOC100214031</name>
</gene>